<reference evidence="3" key="1">
    <citation type="journal article" date="2019" name="Int. J. Syst. Evol. Microbiol.">
        <title>The Global Catalogue of Microorganisms (GCM) 10K type strain sequencing project: providing services to taxonomists for standard genome sequencing and annotation.</title>
        <authorList>
            <consortium name="The Broad Institute Genomics Platform"/>
            <consortium name="The Broad Institute Genome Sequencing Center for Infectious Disease"/>
            <person name="Wu L."/>
            <person name="Ma J."/>
        </authorList>
    </citation>
    <scope>NUCLEOTIDE SEQUENCE [LARGE SCALE GENOMIC DNA]</scope>
    <source>
        <strain evidence="3">DT28</strain>
    </source>
</reference>
<organism evidence="2 3">
    <name type="scientific">Rheinheimera marina</name>
    <dbReference type="NCBI Taxonomy" id="1774958"/>
    <lineage>
        <taxon>Bacteria</taxon>
        <taxon>Pseudomonadati</taxon>
        <taxon>Pseudomonadota</taxon>
        <taxon>Gammaproteobacteria</taxon>
        <taxon>Chromatiales</taxon>
        <taxon>Chromatiaceae</taxon>
        <taxon>Rheinheimera</taxon>
    </lineage>
</organism>
<feature type="chain" id="PRO_5046752767" description="Adhesin domain-containing protein" evidence="1">
    <location>
        <begin position="20"/>
        <end position="209"/>
    </location>
</feature>
<evidence type="ECO:0000256" key="1">
    <source>
        <dbReference type="SAM" id="SignalP"/>
    </source>
</evidence>
<comment type="caution">
    <text evidence="2">The sequence shown here is derived from an EMBL/GenBank/DDBJ whole genome shotgun (WGS) entry which is preliminary data.</text>
</comment>
<gene>
    <name evidence="2" type="ORF">ACFO3I_05510</name>
</gene>
<protein>
    <recommendedName>
        <fullName evidence="4">Adhesin domain-containing protein</fullName>
    </recommendedName>
</protein>
<dbReference type="EMBL" id="JBHSGB010000005">
    <property type="protein sequence ID" value="MFC4654478.1"/>
    <property type="molecule type" value="Genomic_DNA"/>
</dbReference>
<dbReference type="RefSeq" id="WP_377332399.1">
    <property type="nucleotide sequence ID" value="NZ_JBHSGB010000005.1"/>
</dbReference>
<accession>A0ABV9JIE2</accession>
<keyword evidence="3" id="KW-1185">Reference proteome</keyword>
<feature type="signal peptide" evidence="1">
    <location>
        <begin position="1"/>
        <end position="19"/>
    </location>
</feature>
<keyword evidence="1" id="KW-0732">Signal</keyword>
<proteinExistence type="predicted"/>
<evidence type="ECO:0008006" key="4">
    <source>
        <dbReference type="Google" id="ProtNLM"/>
    </source>
</evidence>
<dbReference type="Proteomes" id="UP001595962">
    <property type="component" value="Unassembled WGS sequence"/>
</dbReference>
<evidence type="ECO:0000313" key="2">
    <source>
        <dbReference type="EMBL" id="MFC4654478.1"/>
    </source>
</evidence>
<evidence type="ECO:0000313" key="3">
    <source>
        <dbReference type="Proteomes" id="UP001595962"/>
    </source>
</evidence>
<sequence>MFKLTFIAATVLWAGASFAADSVQLQEQLDSKDLHRVELDVAVGQVDIQVVEGTDIKLDVELEPDNNWLGFGPDLSDARIEMRQQGDKVKIRIELDADDDDVKQSWTIQLPQHLALALDLGVGSIDIDGMKQDAKVDVGVGDVDFTLDTRLYQSIELDAGVGDTGISGGAGRYQTERAMVTSNSKLSGSGTFTLKANVGVGDIKVKHQQ</sequence>
<name>A0ABV9JIE2_9GAMM</name>